<keyword evidence="2" id="KW-1185">Reference proteome</keyword>
<protein>
    <submittedName>
        <fullName evidence="1">Uncharacterized protein</fullName>
    </submittedName>
</protein>
<dbReference type="EMBL" id="JAGGJU010000003">
    <property type="protein sequence ID" value="MBP1849712.1"/>
    <property type="molecule type" value="Genomic_DNA"/>
</dbReference>
<accession>A0ABS4DVK3</accession>
<proteinExistence type="predicted"/>
<dbReference type="Proteomes" id="UP000759443">
    <property type="component" value="Unassembled WGS sequence"/>
</dbReference>
<dbReference type="Pfam" id="PF19114">
    <property type="entry name" value="EsV_1_7_cys"/>
    <property type="match status" value="1"/>
</dbReference>
<gene>
    <name evidence="1" type="ORF">J2Z17_001133</name>
</gene>
<evidence type="ECO:0000313" key="2">
    <source>
        <dbReference type="Proteomes" id="UP000759443"/>
    </source>
</evidence>
<sequence>MERTMPDETKTSDQVHEEHYCQHDRCRKWGSFGYDRKSRTDWFCLEHRPDRDIR</sequence>
<dbReference type="InterPro" id="IPR043822">
    <property type="entry name" value="EsV_1_7_cys"/>
</dbReference>
<reference evidence="1 2" key="1">
    <citation type="submission" date="2021-03" db="EMBL/GenBank/DDBJ databases">
        <title>Genomic Encyclopedia of Type Strains, Phase IV (KMG-IV): sequencing the most valuable type-strain genomes for metagenomic binning, comparative biology and taxonomic classification.</title>
        <authorList>
            <person name="Goeker M."/>
        </authorList>
    </citation>
    <scope>NUCLEOTIDE SEQUENCE [LARGE SCALE GENOMIC DNA]</scope>
    <source>
        <strain evidence="1 2">DSM 21600</strain>
    </source>
</reference>
<evidence type="ECO:0000313" key="1">
    <source>
        <dbReference type="EMBL" id="MBP1849712.1"/>
    </source>
</evidence>
<comment type="caution">
    <text evidence="1">The sequence shown here is derived from an EMBL/GenBank/DDBJ whole genome shotgun (WGS) entry which is preliminary data.</text>
</comment>
<organism evidence="1 2">
    <name type="scientific">Rhizobium halophytocola</name>
    <dbReference type="NCBI Taxonomy" id="735519"/>
    <lineage>
        <taxon>Bacteria</taxon>
        <taxon>Pseudomonadati</taxon>
        <taxon>Pseudomonadota</taxon>
        <taxon>Alphaproteobacteria</taxon>
        <taxon>Hyphomicrobiales</taxon>
        <taxon>Rhizobiaceae</taxon>
        <taxon>Rhizobium/Agrobacterium group</taxon>
        <taxon>Rhizobium</taxon>
    </lineage>
</organism>
<name>A0ABS4DVK3_9HYPH</name>